<organism evidence="1 2">
    <name type="scientific">Streptomyces kaempferi</name>
    <dbReference type="NCBI Taxonomy" id="333725"/>
    <lineage>
        <taxon>Bacteria</taxon>
        <taxon>Bacillati</taxon>
        <taxon>Actinomycetota</taxon>
        <taxon>Actinomycetes</taxon>
        <taxon>Kitasatosporales</taxon>
        <taxon>Streptomycetaceae</taxon>
        <taxon>Streptomyces</taxon>
    </lineage>
</organism>
<accession>A0ABW3XGL0</accession>
<evidence type="ECO:0008006" key="3">
    <source>
        <dbReference type="Google" id="ProtNLM"/>
    </source>
</evidence>
<keyword evidence="2" id="KW-1185">Reference proteome</keyword>
<dbReference type="RefSeq" id="WP_381328507.1">
    <property type="nucleotide sequence ID" value="NZ_JBHTMM010000025.1"/>
</dbReference>
<dbReference type="InterPro" id="IPR006530">
    <property type="entry name" value="YD"/>
</dbReference>
<sequence>MRSPRGPPDRALSLTTLHRAIRRDLDSGERAGLAAGERAARKHDVFLARPRGWRNQVWTAKTTCPAQGTDPTTATVASTAGSYWQTYGYDAIGDRSQVVDHSTSGGADSTTTYANGCTTGCNATGAQPHTLTATTGGTSPTTFVYDTAGNLLTRTLPAARASASTGTTRAS</sequence>
<gene>
    <name evidence="1" type="ORF">ACFQ5X_21020</name>
</gene>
<comment type="caution">
    <text evidence="1">The sequence shown here is derived from an EMBL/GenBank/DDBJ whole genome shotgun (WGS) entry which is preliminary data.</text>
</comment>
<proteinExistence type="predicted"/>
<dbReference type="EMBL" id="JBHTMM010000025">
    <property type="protein sequence ID" value="MFD1308330.1"/>
    <property type="molecule type" value="Genomic_DNA"/>
</dbReference>
<dbReference type="NCBIfam" id="TIGR01643">
    <property type="entry name" value="YD_repeat_2x"/>
    <property type="match status" value="1"/>
</dbReference>
<dbReference type="Proteomes" id="UP001597058">
    <property type="component" value="Unassembled WGS sequence"/>
</dbReference>
<dbReference type="Gene3D" id="2.180.10.10">
    <property type="entry name" value="RHS repeat-associated core"/>
    <property type="match status" value="1"/>
</dbReference>
<evidence type="ECO:0000313" key="1">
    <source>
        <dbReference type="EMBL" id="MFD1308330.1"/>
    </source>
</evidence>
<evidence type="ECO:0000313" key="2">
    <source>
        <dbReference type="Proteomes" id="UP001597058"/>
    </source>
</evidence>
<name>A0ABW3XGL0_9ACTN</name>
<protein>
    <recommendedName>
        <fullName evidence="3">YD repeat-containing protein</fullName>
    </recommendedName>
</protein>
<reference evidence="2" key="1">
    <citation type="journal article" date="2019" name="Int. J. Syst. Evol. Microbiol.">
        <title>The Global Catalogue of Microorganisms (GCM) 10K type strain sequencing project: providing services to taxonomists for standard genome sequencing and annotation.</title>
        <authorList>
            <consortium name="The Broad Institute Genomics Platform"/>
            <consortium name="The Broad Institute Genome Sequencing Center for Infectious Disease"/>
            <person name="Wu L."/>
            <person name="Ma J."/>
        </authorList>
    </citation>
    <scope>NUCLEOTIDE SEQUENCE [LARGE SCALE GENOMIC DNA]</scope>
    <source>
        <strain evidence="2">CGMCC 4.7020</strain>
    </source>
</reference>